<dbReference type="Proteomes" id="UP000886998">
    <property type="component" value="Unassembled WGS sequence"/>
</dbReference>
<accession>A0A8X6YFK9</accession>
<organism evidence="2 3">
    <name type="scientific">Trichonephila inaurata madagascariensis</name>
    <dbReference type="NCBI Taxonomy" id="2747483"/>
    <lineage>
        <taxon>Eukaryota</taxon>
        <taxon>Metazoa</taxon>
        <taxon>Ecdysozoa</taxon>
        <taxon>Arthropoda</taxon>
        <taxon>Chelicerata</taxon>
        <taxon>Arachnida</taxon>
        <taxon>Araneae</taxon>
        <taxon>Araneomorphae</taxon>
        <taxon>Entelegynae</taxon>
        <taxon>Araneoidea</taxon>
        <taxon>Nephilidae</taxon>
        <taxon>Trichonephila</taxon>
        <taxon>Trichonephila inaurata</taxon>
    </lineage>
</organism>
<evidence type="ECO:0000313" key="3">
    <source>
        <dbReference type="Proteomes" id="UP000886998"/>
    </source>
</evidence>
<dbReference type="InterPro" id="IPR000477">
    <property type="entry name" value="RT_dom"/>
</dbReference>
<dbReference type="AlphaFoldDB" id="A0A8X6YFK9"/>
<sequence length="186" mass="21044">MIANRLLYVLDKIGIISKRQADSQRHRCSSEQIVCLSQRMAFRKCKVPFLCLWTLRMHLGELDFLRCLLPVAFLATYINGLRVCDIAILQTRQGLPQGAVLSLIVFNLMINDLIDLIPKSVPGINILLLADDMMMSATGSDISGLEGVLLRDLHVLYVWSYENNMYVNTFAASEIDVSILRNRITK</sequence>
<name>A0A8X6YFK9_9ARAC</name>
<dbReference type="PROSITE" id="PS50878">
    <property type="entry name" value="RT_POL"/>
    <property type="match status" value="1"/>
</dbReference>
<dbReference type="EMBL" id="BMAV01017802">
    <property type="protein sequence ID" value="GFY69778.1"/>
    <property type="molecule type" value="Genomic_DNA"/>
</dbReference>
<protein>
    <recommendedName>
        <fullName evidence="1">Reverse transcriptase domain-containing protein</fullName>
    </recommendedName>
</protein>
<comment type="caution">
    <text evidence="2">The sequence shown here is derived from an EMBL/GenBank/DDBJ whole genome shotgun (WGS) entry which is preliminary data.</text>
</comment>
<evidence type="ECO:0000259" key="1">
    <source>
        <dbReference type="PROSITE" id="PS50878"/>
    </source>
</evidence>
<gene>
    <name evidence="2" type="ORF">TNIN_71081</name>
</gene>
<proteinExistence type="predicted"/>
<dbReference type="Pfam" id="PF00078">
    <property type="entry name" value="RVT_1"/>
    <property type="match status" value="1"/>
</dbReference>
<reference evidence="2" key="1">
    <citation type="submission" date="2020-08" db="EMBL/GenBank/DDBJ databases">
        <title>Multicomponent nature underlies the extraordinary mechanical properties of spider dragline silk.</title>
        <authorList>
            <person name="Kono N."/>
            <person name="Nakamura H."/>
            <person name="Mori M."/>
            <person name="Yoshida Y."/>
            <person name="Ohtoshi R."/>
            <person name="Malay A.D."/>
            <person name="Moran D.A.P."/>
            <person name="Tomita M."/>
            <person name="Numata K."/>
            <person name="Arakawa K."/>
        </authorList>
    </citation>
    <scope>NUCLEOTIDE SEQUENCE</scope>
</reference>
<evidence type="ECO:0000313" key="2">
    <source>
        <dbReference type="EMBL" id="GFY69778.1"/>
    </source>
</evidence>
<feature type="domain" description="Reverse transcriptase" evidence="1">
    <location>
        <begin position="1"/>
        <end position="186"/>
    </location>
</feature>
<keyword evidence="3" id="KW-1185">Reference proteome</keyword>